<feature type="compositionally biased region" description="Basic residues" evidence="5">
    <location>
        <begin position="491"/>
        <end position="503"/>
    </location>
</feature>
<name>A0A1Q9C3E6_SYMMI</name>
<keyword evidence="8" id="KW-1185">Reference proteome</keyword>
<feature type="compositionally biased region" description="Low complexity" evidence="5">
    <location>
        <begin position="450"/>
        <end position="462"/>
    </location>
</feature>
<evidence type="ECO:0000313" key="7">
    <source>
        <dbReference type="EMBL" id="OLP77440.1"/>
    </source>
</evidence>
<feature type="region of interest" description="Disordered" evidence="5">
    <location>
        <begin position="431"/>
        <end position="552"/>
    </location>
</feature>
<evidence type="ECO:0000259" key="6">
    <source>
        <dbReference type="PROSITE" id="PS50103"/>
    </source>
</evidence>
<dbReference type="InterPro" id="IPR000571">
    <property type="entry name" value="Znf_CCCH"/>
</dbReference>
<proteinExistence type="predicted"/>
<feature type="compositionally biased region" description="Polar residues" evidence="5">
    <location>
        <begin position="525"/>
        <end position="534"/>
    </location>
</feature>
<keyword evidence="1 4" id="KW-0479">Metal-binding</keyword>
<keyword evidence="2 4" id="KW-0863">Zinc-finger</keyword>
<feature type="region of interest" description="Disordered" evidence="5">
    <location>
        <begin position="1349"/>
        <end position="1374"/>
    </location>
</feature>
<feature type="compositionally biased region" description="Polar residues" evidence="5">
    <location>
        <begin position="1354"/>
        <end position="1363"/>
    </location>
</feature>
<dbReference type="SUPFAM" id="SSF90229">
    <property type="entry name" value="CCCH zinc finger"/>
    <property type="match status" value="1"/>
</dbReference>
<feature type="compositionally biased region" description="Basic and acidic residues" evidence="5">
    <location>
        <begin position="435"/>
        <end position="449"/>
    </location>
</feature>
<dbReference type="OrthoDB" id="447494at2759"/>
<evidence type="ECO:0000256" key="4">
    <source>
        <dbReference type="PROSITE-ProRule" id="PRU00723"/>
    </source>
</evidence>
<evidence type="ECO:0000256" key="3">
    <source>
        <dbReference type="ARBA" id="ARBA00022833"/>
    </source>
</evidence>
<evidence type="ECO:0000256" key="2">
    <source>
        <dbReference type="ARBA" id="ARBA00022771"/>
    </source>
</evidence>
<protein>
    <recommendedName>
        <fullName evidence="6">C3H1-type domain-containing protein</fullName>
    </recommendedName>
</protein>
<feature type="region of interest" description="Disordered" evidence="5">
    <location>
        <begin position="240"/>
        <end position="265"/>
    </location>
</feature>
<dbReference type="InterPro" id="IPR036855">
    <property type="entry name" value="Znf_CCCH_sf"/>
</dbReference>
<comment type="caution">
    <text evidence="7">The sequence shown here is derived from an EMBL/GenBank/DDBJ whole genome shotgun (WGS) entry which is preliminary data.</text>
</comment>
<evidence type="ECO:0000256" key="1">
    <source>
        <dbReference type="ARBA" id="ARBA00022723"/>
    </source>
</evidence>
<dbReference type="PROSITE" id="PS50103">
    <property type="entry name" value="ZF_C3H1"/>
    <property type="match status" value="1"/>
</dbReference>
<dbReference type="Gene3D" id="1.20.120.1350">
    <property type="entry name" value="Pneumovirus matrix protein 2 (M2), zinc-binding domain"/>
    <property type="match status" value="1"/>
</dbReference>
<feature type="domain" description="C3H1-type" evidence="6">
    <location>
        <begin position="513"/>
        <end position="540"/>
    </location>
</feature>
<dbReference type="Proteomes" id="UP000186817">
    <property type="component" value="Unassembled WGS sequence"/>
</dbReference>
<dbReference type="GO" id="GO:0008270">
    <property type="term" value="F:zinc ion binding"/>
    <property type="evidence" value="ECO:0007669"/>
    <property type="project" value="UniProtKB-KW"/>
</dbReference>
<evidence type="ECO:0000313" key="8">
    <source>
        <dbReference type="Proteomes" id="UP000186817"/>
    </source>
</evidence>
<dbReference type="SMART" id="SM00356">
    <property type="entry name" value="ZnF_C3H1"/>
    <property type="match status" value="1"/>
</dbReference>
<feature type="zinc finger region" description="C3H1-type" evidence="4">
    <location>
        <begin position="513"/>
        <end position="540"/>
    </location>
</feature>
<dbReference type="EMBL" id="LSRX01001766">
    <property type="protein sequence ID" value="OLP77440.1"/>
    <property type="molecule type" value="Genomic_DNA"/>
</dbReference>
<dbReference type="Pfam" id="PF00642">
    <property type="entry name" value="zf-CCCH"/>
    <property type="match status" value="1"/>
</dbReference>
<keyword evidence="3 4" id="KW-0862">Zinc</keyword>
<organism evidence="7 8">
    <name type="scientific">Symbiodinium microadriaticum</name>
    <name type="common">Dinoflagellate</name>
    <name type="synonym">Zooxanthella microadriatica</name>
    <dbReference type="NCBI Taxonomy" id="2951"/>
    <lineage>
        <taxon>Eukaryota</taxon>
        <taxon>Sar</taxon>
        <taxon>Alveolata</taxon>
        <taxon>Dinophyceae</taxon>
        <taxon>Suessiales</taxon>
        <taxon>Symbiodiniaceae</taxon>
        <taxon>Symbiodinium</taxon>
    </lineage>
</organism>
<feature type="compositionally biased region" description="Polar residues" evidence="5">
    <location>
        <begin position="476"/>
        <end position="486"/>
    </location>
</feature>
<gene>
    <name evidence="7" type="ORF">AK812_SmicGene42496</name>
</gene>
<feature type="region of interest" description="Disordered" evidence="5">
    <location>
        <begin position="1186"/>
        <end position="1212"/>
    </location>
</feature>
<sequence>MDLRSSSLLVLIVRRRERVRRRLEELGPSSLPERGDNVIEWSSESDVSEAAEPKVRLLFLPALVCLLVQAEGTVIHLSFPVRHYWDLHDFATHPGRQLIRRLGERADTVPLWCSYASEDSPHRSNTLQAIRQLARYLGATLAVAHTNAKSTGEGAKHELLVGLHRIAGSQLPDTDVRILHIDDSGDIIRAVNRLDEPISAVQWDGRKLPRWTLSETVFYYVGEAVFMRTLNSQRAFRIATDDEDDGDDDDGDEASKQLEQDNGGLPRLDAHLATLMADNKVLKGDFGVSAQGYIETSHRKSQQPCGRVLLALFSKQFRIDKVRGTTMSQQTLLSIQLEGYTPAHLTTFKERVEYVLNGMLETEWPSEETLFQFVYGRLKPCRSMTRTIERIKESPKGSSRRTFQWIWAKLTEHLNELKEDQNEQSVREALLGKTAKQEKATPVKPEPKTKATPANPAPAAKQPKGKGKGKGEAKGNDTQQNQGTQDEGNKPKAKPKPKGKPKATPKTSTEPGPKATIPCKFHAQGNCNRGSSCPFSHETPKSGQPKAKSPAATAKATAAVAMLLPSGVSACSRTQSARRGWLTRAFEMLCSVFTCVFPELACPATVAQSAAIAANVMKVAPYYHEFIADSGAGRSLESTTSLVDQGIPTTAFDQCLKSDDKVIFSTGNGKVTSSQTLGFQGETFGSWRSYVLDSCPSVRSMGEMVEVQHLPFVWIPGQMPAFLPPGTEINFDESVAHFACRLEGFVPIFRDRIHFALPAAGEPSSSEVVPDSEAVAPGDTAFEPIPDVDAPAAGDSGGEGVGNLSREQELVRQANSTEQKMLHIPKNPYCSICRRSKMYQKRTTKKREEPLVDRGNLDPVDKFGQRLATDYIVPTRSDGPSVLVIRDEFSGLLRAYVGKRTSENAARNLLQFVGAAASDTPNVLVKTDCDRSLTAAISQVGWAQEPSLQNRWPHNAQLERHIRTLEETTRAAHLGAGFHLLQGLWPISVTYAAIALYIVKWKGEKTFYELATGAPFHGPRLALGRLVHYRVHDVSKRETFDASTLPGVFAGWKLDAASVYKGAVYVLDYNKLRTKAIGFDFPVAVPFEEVFVPDEETFPLQVAADKALAEFKDAALEGITALDIPFSEVSCGHEAIRKRNEYITLDRIIKYGPTPGCGACAFETKTHTPVCRARFNALVKADRISKPSKPPVSVVDDKKKDDGTASPPAASMDLGFDELFEDQHLEDYAPQSTTLDGEAAGIEDYSEYVLSDPEAEESAHAAVMLQVDDDFRKSNVDRNRNRRINFVNQVLFDYSISSDPQISNMAEQSHVKCVRVGHDLLDLLSQEDVEQLLGQVEALPGCDVWATMPDSHHSVQQGPSAETSTKRQRAKQRQKNERMLALALPVFQKCIDNFGRLSVEWPEGSELRKLPIWVDFEKQNVMRSVRCHGCMLGACGKDYPVKHPLAVNTNCVRTFETLSQYQCDQSHVHEHVAVQRVFRPSKMAKAIIESYHPNKLHTFALDHSHAFVTRNLSRKEWTANPKAVEAVKAEAAGLRANETWDDSTVRLLSDLKRDARENNRRFYNRSYQKKRGWHCRPSYGSVHGGEIVGGQVLLLCMYVDDLVLADYEEQGALHQDAAKILMKTLWLARLSTPEAEAISMASALFGETLNIQALIKILKAGYSAKLRHMGDGDVALGRDSGAAQELAVPSLPAPTAEAKATLAKLLYAKLKVPCIVEDQWHLSERDMFPDPAWLALLSEHSERNFTSSIASAAGVDRLRKAYLERWHVVEASDEYVRTAWQVVTSLQKLIVQTLCESSAELANFALDALDEGFQSEGASKEARDLLVSNWSMPAEWAAWRKAKLDVGQGAAMPPAPANDVQESYAFYVAVGHSQIRHCFPSERDPPEEEASSMSSGLTAEQKADLARLSSDLLFVLQDSGVALPFQAQLGHLGIISVPLYAGLDETRQKVRDALAAVLPLDVEARPANRLEMAKLLVAWEAAKLQAEVTQRNRAESRLGVQQRLIEPSEHQAMRTAVEQALGTLRDKEVPAKQVIAAMLEQIESNMPVVMMLIRHTG</sequence>
<accession>A0A1Q9C3E6</accession>
<evidence type="ECO:0000256" key="5">
    <source>
        <dbReference type="SAM" id="MobiDB-lite"/>
    </source>
</evidence>
<reference evidence="7 8" key="1">
    <citation type="submission" date="2016-02" db="EMBL/GenBank/DDBJ databases">
        <title>Genome analysis of coral dinoflagellate symbionts highlights evolutionary adaptations to a symbiotic lifestyle.</title>
        <authorList>
            <person name="Aranda M."/>
            <person name="Li Y."/>
            <person name="Liew Y.J."/>
            <person name="Baumgarten S."/>
            <person name="Simakov O."/>
            <person name="Wilson M."/>
            <person name="Piel J."/>
            <person name="Ashoor H."/>
            <person name="Bougouffa S."/>
            <person name="Bajic V.B."/>
            <person name="Ryu T."/>
            <person name="Ravasi T."/>
            <person name="Bayer T."/>
            <person name="Micklem G."/>
            <person name="Kim H."/>
            <person name="Bhak J."/>
            <person name="Lajeunesse T.C."/>
            <person name="Voolstra C.R."/>
        </authorList>
    </citation>
    <scope>NUCLEOTIDE SEQUENCE [LARGE SCALE GENOMIC DNA]</scope>
    <source>
        <strain evidence="7 8">CCMP2467</strain>
    </source>
</reference>
<feature type="compositionally biased region" description="Acidic residues" evidence="5">
    <location>
        <begin position="241"/>
        <end position="252"/>
    </location>
</feature>